<name>A0A1I6VLG8_9RHOB</name>
<organism evidence="2 3">
    <name type="scientific">Sulfitobacter marinus</name>
    <dbReference type="NCBI Taxonomy" id="394264"/>
    <lineage>
        <taxon>Bacteria</taxon>
        <taxon>Pseudomonadati</taxon>
        <taxon>Pseudomonadota</taxon>
        <taxon>Alphaproteobacteria</taxon>
        <taxon>Rhodobacterales</taxon>
        <taxon>Roseobacteraceae</taxon>
        <taxon>Sulfitobacter</taxon>
    </lineage>
</organism>
<keyword evidence="3" id="KW-1185">Reference proteome</keyword>
<dbReference type="SMART" id="SM00287">
    <property type="entry name" value="SH3b"/>
    <property type="match status" value="1"/>
</dbReference>
<accession>A0A1I6VLG8</accession>
<dbReference type="AlphaFoldDB" id="A0A1I6VLG8"/>
<protein>
    <submittedName>
        <fullName evidence="2">SH3 domain-containing protein</fullName>
    </submittedName>
</protein>
<dbReference type="Pfam" id="PF08239">
    <property type="entry name" value="SH3_3"/>
    <property type="match status" value="1"/>
</dbReference>
<dbReference type="EMBL" id="FPAJ01000007">
    <property type="protein sequence ID" value="SFT14539.1"/>
    <property type="molecule type" value="Genomic_DNA"/>
</dbReference>
<evidence type="ECO:0000313" key="3">
    <source>
        <dbReference type="Proteomes" id="UP000199239"/>
    </source>
</evidence>
<reference evidence="3" key="1">
    <citation type="submission" date="2016-10" db="EMBL/GenBank/DDBJ databases">
        <authorList>
            <person name="Varghese N."/>
            <person name="Submissions S."/>
        </authorList>
    </citation>
    <scope>NUCLEOTIDE SEQUENCE [LARGE SCALE GENOMIC DNA]</scope>
    <source>
        <strain evidence="3">DSM 23422</strain>
    </source>
</reference>
<dbReference type="RefSeq" id="WP_093917611.1">
    <property type="nucleotide sequence ID" value="NZ_FPAJ01000007.1"/>
</dbReference>
<proteinExistence type="predicted"/>
<dbReference type="STRING" id="394264.SAMN04488040_3439"/>
<dbReference type="PROSITE" id="PS51781">
    <property type="entry name" value="SH3B"/>
    <property type="match status" value="1"/>
</dbReference>
<evidence type="ECO:0000259" key="1">
    <source>
        <dbReference type="PROSITE" id="PS51781"/>
    </source>
</evidence>
<dbReference type="InterPro" id="IPR003646">
    <property type="entry name" value="SH3-like_bac-type"/>
</dbReference>
<dbReference type="Proteomes" id="UP000199239">
    <property type="component" value="Unassembled WGS sequence"/>
</dbReference>
<sequence length="215" mass="22009">MKRFILLTFGFLGLAFYELSGGADFEPPRPPVIEASITEGNVADDGQQIEVARAAPQIAPHTPQGLADIGPVDTTPPGFSMTSDNETTQVDDLVAAAGTAVTPAKASLANEVNVVPVNLSTTSGQATSAIIPSLITPDDTGATAINAGGSGDIRSVSGSSVNVRGGPGTQYDVVTQLTRGDTVEIIDDSGNGWVQMRPLSGGPVGWMADFLLSEV</sequence>
<evidence type="ECO:0000313" key="2">
    <source>
        <dbReference type="EMBL" id="SFT14539.1"/>
    </source>
</evidence>
<dbReference type="Gene3D" id="2.30.30.40">
    <property type="entry name" value="SH3 Domains"/>
    <property type="match status" value="1"/>
</dbReference>
<dbReference type="OrthoDB" id="7433551at2"/>
<feature type="domain" description="SH3b" evidence="1">
    <location>
        <begin position="151"/>
        <end position="215"/>
    </location>
</feature>
<gene>
    <name evidence="2" type="ORF">SAMN04488040_3439</name>
</gene>